<keyword evidence="3" id="KW-1185">Reference proteome</keyword>
<dbReference type="EMBL" id="KQ086024">
    <property type="protein sequence ID" value="KLO10511.1"/>
    <property type="molecule type" value="Genomic_DNA"/>
</dbReference>
<feature type="region of interest" description="Disordered" evidence="1">
    <location>
        <begin position="121"/>
        <end position="140"/>
    </location>
</feature>
<dbReference type="InParanoid" id="A0A0H2S0I8"/>
<evidence type="ECO:0000313" key="3">
    <source>
        <dbReference type="Proteomes" id="UP000053477"/>
    </source>
</evidence>
<gene>
    <name evidence="2" type="ORF">SCHPADRAFT_892296</name>
</gene>
<organism evidence="2 3">
    <name type="scientific">Schizopora paradoxa</name>
    <dbReference type="NCBI Taxonomy" id="27342"/>
    <lineage>
        <taxon>Eukaryota</taxon>
        <taxon>Fungi</taxon>
        <taxon>Dikarya</taxon>
        <taxon>Basidiomycota</taxon>
        <taxon>Agaricomycotina</taxon>
        <taxon>Agaricomycetes</taxon>
        <taxon>Hymenochaetales</taxon>
        <taxon>Schizoporaceae</taxon>
        <taxon>Schizopora</taxon>
    </lineage>
</organism>
<evidence type="ECO:0000313" key="2">
    <source>
        <dbReference type="EMBL" id="KLO10511.1"/>
    </source>
</evidence>
<protein>
    <submittedName>
        <fullName evidence="2">Uncharacterized protein</fullName>
    </submittedName>
</protein>
<reference evidence="2 3" key="1">
    <citation type="submission" date="2015-04" db="EMBL/GenBank/DDBJ databases">
        <title>Complete genome sequence of Schizopora paradoxa KUC8140, a cosmopolitan wood degrader in East Asia.</title>
        <authorList>
            <consortium name="DOE Joint Genome Institute"/>
            <person name="Min B."/>
            <person name="Park H."/>
            <person name="Jang Y."/>
            <person name="Kim J.-J."/>
            <person name="Kim K.H."/>
            <person name="Pangilinan J."/>
            <person name="Lipzen A."/>
            <person name="Riley R."/>
            <person name="Grigoriev I.V."/>
            <person name="Spatafora J.W."/>
            <person name="Choi I.-G."/>
        </authorList>
    </citation>
    <scope>NUCLEOTIDE SEQUENCE [LARGE SCALE GENOMIC DNA]</scope>
    <source>
        <strain evidence="2 3">KUC8140</strain>
    </source>
</reference>
<dbReference type="AlphaFoldDB" id="A0A0H2S0I8"/>
<feature type="compositionally biased region" description="Basic and acidic residues" evidence="1">
    <location>
        <begin position="123"/>
        <end position="139"/>
    </location>
</feature>
<dbReference type="Proteomes" id="UP000053477">
    <property type="component" value="Unassembled WGS sequence"/>
</dbReference>
<proteinExistence type="predicted"/>
<accession>A0A0H2S0I8</accession>
<evidence type="ECO:0000256" key="1">
    <source>
        <dbReference type="SAM" id="MobiDB-lite"/>
    </source>
</evidence>
<sequence length="162" mass="17286">MAKSMEIAWRNEDLRIVEDLTAVEGGWGMGCEELSGGGRGSVGGARASASSMSRWALKKELGKELGVPSSLYDTCSWRNITADLDSAIDNGFGKQCNLALGGRRADSVIQDTHTLNVEMKTTGVEDKGEDKEAGGERRGGFSTSVYSNYLLSDSTPLNSDVL</sequence>
<name>A0A0H2S0I8_9AGAM</name>